<dbReference type="PANTHER" id="PTHR43656:SF2">
    <property type="entry name" value="BINDING OXIDOREDUCTASE, PUTATIVE (AFU_ORTHOLOGUE AFUA_2G08260)-RELATED"/>
    <property type="match status" value="1"/>
</dbReference>
<dbReference type="PANTHER" id="PTHR43656">
    <property type="entry name" value="BINDING OXIDOREDUCTASE, PUTATIVE (AFU_ORTHOLOGUE AFUA_2G08260)-RELATED"/>
    <property type="match status" value="1"/>
</dbReference>
<dbReference type="AlphaFoldDB" id="A0A841KVQ2"/>
<dbReference type="SUPFAM" id="SSF51395">
    <property type="entry name" value="FMN-linked oxidoreductases"/>
    <property type="match status" value="1"/>
</dbReference>
<keyword evidence="5" id="KW-1185">Reference proteome</keyword>
<dbReference type="InterPro" id="IPR051799">
    <property type="entry name" value="NADH_flavin_oxidoreductase"/>
</dbReference>
<accession>A0A841KVQ2</accession>
<dbReference type="Pfam" id="PF00724">
    <property type="entry name" value="Oxidored_FMN"/>
    <property type="match status" value="1"/>
</dbReference>
<evidence type="ECO:0000313" key="5">
    <source>
        <dbReference type="Proteomes" id="UP000579281"/>
    </source>
</evidence>
<keyword evidence="2" id="KW-0560">Oxidoreductase</keyword>
<dbReference type="RefSeq" id="WP_184311948.1">
    <property type="nucleotide sequence ID" value="NZ_JACHEN010000024.1"/>
</dbReference>
<evidence type="ECO:0000313" key="4">
    <source>
        <dbReference type="EMBL" id="MBB6217447.1"/>
    </source>
</evidence>
<name>A0A841KVQ2_9FIRM</name>
<organism evidence="4 5">
    <name type="scientific">Anaerosolibacter carboniphilus</name>
    <dbReference type="NCBI Taxonomy" id="1417629"/>
    <lineage>
        <taxon>Bacteria</taxon>
        <taxon>Bacillati</taxon>
        <taxon>Bacillota</taxon>
        <taxon>Clostridia</taxon>
        <taxon>Peptostreptococcales</taxon>
        <taxon>Thermotaleaceae</taxon>
        <taxon>Anaerosolibacter</taxon>
    </lineage>
</organism>
<evidence type="ECO:0000256" key="1">
    <source>
        <dbReference type="ARBA" id="ARBA00022630"/>
    </source>
</evidence>
<dbReference type="InterPro" id="IPR001155">
    <property type="entry name" value="OxRdtase_FMN_N"/>
</dbReference>
<dbReference type="InterPro" id="IPR013785">
    <property type="entry name" value="Aldolase_TIM"/>
</dbReference>
<evidence type="ECO:0000259" key="3">
    <source>
        <dbReference type="Pfam" id="PF00724"/>
    </source>
</evidence>
<protein>
    <submittedName>
        <fullName evidence="4">2,4-dienoyl-CoA reductase-like NADH-dependent reductase (Old Yellow Enzyme family)</fullName>
    </submittedName>
</protein>
<sequence>MSNSIHSNDRKFNYKNLIELEKDIQEMQFDIKLSEDLSLYRQEVKIGTHVIPNAIATHPMEGGDADEKGSPTDMTFRKYKKIAKGGAGLIWVEAVSICKDGRSNDKQLWITEDNWRDFKALNDIIKKSAKEEFGQDYHPMTIIQINHAGRYCKVKGKPSPIIATHKKNLDERLGIDESYPVVTDEYLDSLKEKYVQAARLSKKAGFDGVDIKACHGYLLSELLSAYEREGKYGGSFENRTRLMMSIVEAIKEDAACEGLVISSRLNIYDGLPYPQGWGVSEGKGFEVDLTEPKKLIKSLTDKGVQLISLTMGNPYAFPHINKPFDLGNYIPPENALHSCNRLISEVGNMQKSFPEITFVGLGYSWFRHLAPYVGAGSLKHGLCKVVGFGRESIAYPDFARDILENQEMKRTGVCISCSKCSEMKSKIGTCGCVIRDAEVYLPIYKEMKASEVK</sequence>
<gene>
    <name evidence="4" type="ORF">HNQ80_003568</name>
</gene>
<evidence type="ECO:0000256" key="2">
    <source>
        <dbReference type="ARBA" id="ARBA00023002"/>
    </source>
</evidence>
<dbReference type="GO" id="GO:0016491">
    <property type="term" value="F:oxidoreductase activity"/>
    <property type="evidence" value="ECO:0007669"/>
    <property type="project" value="UniProtKB-KW"/>
</dbReference>
<dbReference type="Gene3D" id="3.20.20.70">
    <property type="entry name" value="Aldolase class I"/>
    <property type="match status" value="1"/>
</dbReference>
<dbReference type="EMBL" id="JACHEN010000024">
    <property type="protein sequence ID" value="MBB6217447.1"/>
    <property type="molecule type" value="Genomic_DNA"/>
</dbReference>
<proteinExistence type="predicted"/>
<dbReference type="Proteomes" id="UP000579281">
    <property type="component" value="Unassembled WGS sequence"/>
</dbReference>
<comment type="caution">
    <text evidence="4">The sequence shown here is derived from an EMBL/GenBank/DDBJ whole genome shotgun (WGS) entry which is preliminary data.</text>
</comment>
<keyword evidence="1" id="KW-0285">Flavoprotein</keyword>
<dbReference type="GO" id="GO:0010181">
    <property type="term" value="F:FMN binding"/>
    <property type="evidence" value="ECO:0007669"/>
    <property type="project" value="InterPro"/>
</dbReference>
<reference evidence="4 5" key="1">
    <citation type="submission" date="2020-08" db="EMBL/GenBank/DDBJ databases">
        <title>Genomic Encyclopedia of Type Strains, Phase IV (KMG-IV): sequencing the most valuable type-strain genomes for metagenomic binning, comparative biology and taxonomic classification.</title>
        <authorList>
            <person name="Goeker M."/>
        </authorList>
    </citation>
    <scope>NUCLEOTIDE SEQUENCE [LARGE SCALE GENOMIC DNA]</scope>
    <source>
        <strain evidence="4 5">DSM 103526</strain>
    </source>
</reference>
<feature type="domain" description="NADH:flavin oxidoreductase/NADH oxidase N-terminal" evidence="3">
    <location>
        <begin position="44"/>
        <end position="270"/>
    </location>
</feature>